<dbReference type="AlphaFoldDB" id="A0A1V6U180"/>
<reference evidence="2" key="1">
    <citation type="journal article" date="2017" name="Nat. Microbiol.">
        <title>Global analysis of biosynthetic gene clusters reveals vast potential of secondary metabolite production in Penicillium species.</title>
        <authorList>
            <person name="Nielsen J.C."/>
            <person name="Grijseels S."/>
            <person name="Prigent S."/>
            <person name="Ji B."/>
            <person name="Dainat J."/>
            <person name="Nielsen K.F."/>
            <person name="Frisvad J.C."/>
            <person name="Workman M."/>
            <person name="Nielsen J."/>
        </authorList>
    </citation>
    <scope>NUCLEOTIDE SEQUENCE [LARGE SCALE GENOMIC DNA]</scope>
    <source>
        <strain evidence="2">IBT 24891</strain>
    </source>
</reference>
<dbReference type="OrthoDB" id="245563at2759"/>
<dbReference type="EMBL" id="MLKD01000001">
    <property type="protein sequence ID" value="OQE32318.1"/>
    <property type="molecule type" value="Genomic_DNA"/>
</dbReference>
<sequence length="220" mass="24472">MATADKPNVLLLSLSYRKFLDETYDSLLSRLLNVSNLKRAKKSSGALRILSECTFKAIIITDEGLTYPENREVLTKVKGYIENGGLAIVGLHFPNFTTQDQFDDFFKAFDLPWRRGDYHRTTFEFVQSSEIPKGLKRSSFPWVYSMRVVHVKNGRPHEKIFVPIPGAITEGLVLRGFPVDRTHAAVVGTMIGQGALVYCGDVNAEDGSTALTMALMGCSC</sequence>
<dbReference type="STRING" id="303698.A0A1V6U180"/>
<protein>
    <recommendedName>
        <fullName evidence="3">ThuA-like domain-containing protein</fullName>
    </recommendedName>
</protein>
<evidence type="ECO:0008006" key="3">
    <source>
        <dbReference type="Google" id="ProtNLM"/>
    </source>
</evidence>
<proteinExistence type="predicted"/>
<dbReference type="Proteomes" id="UP000191285">
    <property type="component" value="Unassembled WGS sequence"/>
</dbReference>
<accession>A0A1V6U180</accession>
<keyword evidence="2" id="KW-1185">Reference proteome</keyword>
<evidence type="ECO:0000313" key="2">
    <source>
        <dbReference type="Proteomes" id="UP000191285"/>
    </source>
</evidence>
<gene>
    <name evidence="1" type="ORF">PENSTE_c001G06999</name>
</gene>
<organism evidence="1 2">
    <name type="scientific">Penicillium steckii</name>
    <dbReference type="NCBI Taxonomy" id="303698"/>
    <lineage>
        <taxon>Eukaryota</taxon>
        <taxon>Fungi</taxon>
        <taxon>Dikarya</taxon>
        <taxon>Ascomycota</taxon>
        <taxon>Pezizomycotina</taxon>
        <taxon>Eurotiomycetes</taxon>
        <taxon>Eurotiomycetidae</taxon>
        <taxon>Eurotiales</taxon>
        <taxon>Aspergillaceae</taxon>
        <taxon>Penicillium</taxon>
    </lineage>
</organism>
<comment type="caution">
    <text evidence="1">The sequence shown here is derived from an EMBL/GenBank/DDBJ whole genome shotgun (WGS) entry which is preliminary data.</text>
</comment>
<name>A0A1V6U180_9EURO</name>
<evidence type="ECO:0000313" key="1">
    <source>
        <dbReference type="EMBL" id="OQE32318.1"/>
    </source>
</evidence>